<dbReference type="Gene3D" id="3.30.300.20">
    <property type="match status" value="1"/>
</dbReference>
<dbReference type="InterPro" id="IPR015946">
    <property type="entry name" value="KH_dom-like_a/b"/>
</dbReference>
<dbReference type="Pfam" id="PF13083">
    <property type="entry name" value="KH_KhpA-B"/>
    <property type="match status" value="1"/>
</dbReference>
<dbReference type="AlphaFoldDB" id="A0A2G9XBS6"/>
<dbReference type="InterPro" id="IPR036867">
    <property type="entry name" value="R3H_dom_sf"/>
</dbReference>
<dbReference type="PANTHER" id="PTHR35800:SF1">
    <property type="entry name" value="RNA-BINDING PROTEIN KHPB"/>
    <property type="match status" value="1"/>
</dbReference>
<evidence type="ECO:0000313" key="2">
    <source>
        <dbReference type="EMBL" id="PIP04435.1"/>
    </source>
</evidence>
<dbReference type="InterPro" id="IPR039247">
    <property type="entry name" value="KhpB"/>
</dbReference>
<dbReference type="SUPFAM" id="SSF82708">
    <property type="entry name" value="R3H domain"/>
    <property type="match status" value="1"/>
</dbReference>
<organism evidence="2 3">
    <name type="scientific">candidate division WWE3 bacterium CG23_combo_of_CG06-09_8_20_14_all_40_14</name>
    <dbReference type="NCBI Taxonomy" id="1975095"/>
    <lineage>
        <taxon>Bacteria</taxon>
        <taxon>Katanobacteria</taxon>
    </lineage>
</organism>
<dbReference type="Proteomes" id="UP000231388">
    <property type="component" value="Unassembled WGS sequence"/>
</dbReference>
<dbReference type="EMBL" id="PCQY01000031">
    <property type="protein sequence ID" value="PIP04435.1"/>
    <property type="molecule type" value="Genomic_DNA"/>
</dbReference>
<dbReference type="InterPro" id="IPR001374">
    <property type="entry name" value="R3H_dom"/>
</dbReference>
<evidence type="ECO:0000259" key="1">
    <source>
        <dbReference type="PROSITE" id="PS51061"/>
    </source>
</evidence>
<protein>
    <recommendedName>
        <fullName evidence="1">R3H domain-containing protein</fullName>
    </recommendedName>
</protein>
<dbReference type="Gene3D" id="3.30.1370.50">
    <property type="entry name" value="R3H-like domain"/>
    <property type="match status" value="1"/>
</dbReference>
<gene>
    <name evidence="2" type="ORF">COX53_02515</name>
</gene>
<dbReference type="CDD" id="cd02414">
    <property type="entry name" value="KH-II_Jag"/>
    <property type="match status" value="1"/>
</dbReference>
<dbReference type="PROSITE" id="PS51061">
    <property type="entry name" value="R3H"/>
    <property type="match status" value="1"/>
</dbReference>
<name>A0A2G9XBS6_UNCKA</name>
<dbReference type="InterPro" id="IPR038008">
    <property type="entry name" value="Jag_KH"/>
</dbReference>
<evidence type="ECO:0000313" key="3">
    <source>
        <dbReference type="Proteomes" id="UP000231388"/>
    </source>
</evidence>
<sequence>MDTEQKTIEKLTKGLLKKMELEGAVSVSDSEDQFFVEITGKDLGILIGYHGETLNAFQLILNMSVYRKLGKWIRILVDVGDYRKERGVALRKIAESAAQKARFLQKNVELNPMAPYERMLIHTAVSEMEGVKSESVGDSRNRRVVISPA</sequence>
<comment type="caution">
    <text evidence="2">The sequence shown here is derived from an EMBL/GenBank/DDBJ whole genome shotgun (WGS) entry which is preliminary data.</text>
</comment>
<accession>A0A2G9XBS6</accession>
<feature type="domain" description="R3H" evidence="1">
    <location>
        <begin position="84"/>
        <end position="149"/>
    </location>
</feature>
<dbReference type="PANTHER" id="PTHR35800">
    <property type="entry name" value="PROTEIN JAG"/>
    <property type="match status" value="1"/>
</dbReference>
<dbReference type="GO" id="GO:0003723">
    <property type="term" value="F:RNA binding"/>
    <property type="evidence" value="ECO:0007669"/>
    <property type="project" value="InterPro"/>
</dbReference>
<dbReference type="Pfam" id="PF01424">
    <property type="entry name" value="R3H"/>
    <property type="match status" value="1"/>
</dbReference>
<reference evidence="2 3" key="1">
    <citation type="submission" date="2017-09" db="EMBL/GenBank/DDBJ databases">
        <title>Depth-based differentiation of microbial function through sediment-hosted aquifers and enrichment of novel symbionts in the deep terrestrial subsurface.</title>
        <authorList>
            <person name="Probst A.J."/>
            <person name="Ladd B."/>
            <person name="Jarett J.K."/>
            <person name="Geller-Mcgrath D.E."/>
            <person name="Sieber C.M."/>
            <person name="Emerson J.B."/>
            <person name="Anantharaman K."/>
            <person name="Thomas B.C."/>
            <person name="Malmstrom R."/>
            <person name="Stieglmeier M."/>
            <person name="Klingl A."/>
            <person name="Woyke T."/>
            <person name="Ryan C.M."/>
            <person name="Banfield J.F."/>
        </authorList>
    </citation>
    <scope>NUCLEOTIDE SEQUENCE [LARGE SCALE GENOMIC DNA]</scope>
    <source>
        <strain evidence="2">CG23_combo_of_CG06-09_8_20_14_all_40_14</strain>
    </source>
</reference>
<dbReference type="CDD" id="cd02644">
    <property type="entry name" value="R3H_jag"/>
    <property type="match status" value="1"/>
</dbReference>
<proteinExistence type="predicted"/>
<dbReference type="SMART" id="SM00393">
    <property type="entry name" value="R3H"/>
    <property type="match status" value="1"/>
</dbReference>
<dbReference type="InterPro" id="IPR034079">
    <property type="entry name" value="R3H_KhpB"/>
</dbReference>